<evidence type="ECO:0000259" key="11">
    <source>
        <dbReference type="PROSITE" id="PS50929"/>
    </source>
</evidence>
<evidence type="ECO:0000313" key="13">
    <source>
        <dbReference type="Proteomes" id="UP000184447"/>
    </source>
</evidence>
<feature type="domain" description="ABC transmembrane type-1" evidence="11">
    <location>
        <begin position="221"/>
        <end position="463"/>
    </location>
</feature>
<dbReference type="EMBL" id="FQXM01000015">
    <property type="protein sequence ID" value="SHH82469.1"/>
    <property type="molecule type" value="Genomic_DNA"/>
</dbReference>
<protein>
    <submittedName>
        <fullName evidence="12">ATP-binding cassette, subfamily B</fullName>
    </submittedName>
</protein>
<dbReference type="Pfam" id="PF00005">
    <property type="entry name" value="ABC_tran"/>
    <property type="match status" value="1"/>
</dbReference>
<dbReference type="PROSITE" id="PS50929">
    <property type="entry name" value="ABC_TM1F"/>
    <property type="match status" value="1"/>
</dbReference>
<evidence type="ECO:0000256" key="2">
    <source>
        <dbReference type="ARBA" id="ARBA00022448"/>
    </source>
</evidence>
<evidence type="ECO:0000256" key="4">
    <source>
        <dbReference type="ARBA" id="ARBA00022692"/>
    </source>
</evidence>
<dbReference type="GO" id="GO:0005524">
    <property type="term" value="F:ATP binding"/>
    <property type="evidence" value="ECO:0007669"/>
    <property type="project" value="UniProtKB-KW"/>
</dbReference>
<evidence type="ECO:0000259" key="10">
    <source>
        <dbReference type="PROSITE" id="PS50893"/>
    </source>
</evidence>
<proteinExistence type="predicted"/>
<dbReference type="PANTHER" id="PTHR24221">
    <property type="entry name" value="ATP-BINDING CASSETTE SUB-FAMILY B"/>
    <property type="match status" value="1"/>
</dbReference>
<keyword evidence="4 9" id="KW-0812">Transmembrane</keyword>
<keyword evidence="3" id="KW-1003">Cell membrane</keyword>
<dbReference type="SUPFAM" id="SSF52540">
    <property type="entry name" value="P-loop containing nucleoside triphosphate hydrolases"/>
    <property type="match status" value="1"/>
</dbReference>
<dbReference type="GO" id="GO:0140359">
    <property type="term" value="F:ABC-type transporter activity"/>
    <property type="evidence" value="ECO:0007669"/>
    <property type="project" value="InterPro"/>
</dbReference>
<evidence type="ECO:0000256" key="9">
    <source>
        <dbReference type="SAM" id="Phobius"/>
    </source>
</evidence>
<dbReference type="PANTHER" id="PTHR24221:SF276">
    <property type="entry name" value="ABC TRANSPORTER, ATP-BINDING_PERMEASE PROTEIN"/>
    <property type="match status" value="1"/>
</dbReference>
<keyword evidence="8 9" id="KW-0472">Membrane</keyword>
<dbReference type="InterPro" id="IPR027417">
    <property type="entry name" value="P-loop_NTPase"/>
</dbReference>
<comment type="subcellular location">
    <subcellularLocation>
        <location evidence="1">Cell membrane</location>
        <topology evidence="1">Multi-pass membrane protein</topology>
    </subcellularLocation>
</comment>
<dbReference type="Gene3D" id="1.20.1560.10">
    <property type="entry name" value="ABC transporter type 1, transmembrane domain"/>
    <property type="match status" value="1"/>
</dbReference>
<dbReference type="GO" id="GO:0005886">
    <property type="term" value="C:plasma membrane"/>
    <property type="evidence" value="ECO:0007669"/>
    <property type="project" value="UniProtKB-SubCell"/>
</dbReference>
<feature type="domain" description="ABC transporter" evidence="10">
    <location>
        <begin position="498"/>
        <end position="733"/>
    </location>
</feature>
<dbReference type="Gene3D" id="3.40.50.300">
    <property type="entry name" value="P-loop containing nucleotide triphosphate hydrolases"/>
    <property type="match status" value="1"/>
</dbReference>
<dbReference type="Pfam" id="PF00664">
    <property type="entry name" value="ABC_membrane"/>
    <property type="match status" value="1"/>
</dbReference>
<evidence type="ECO:0000256" key="3">
    <source>
        <dbReference type="ARBA" id="ARBA00022475"/>
    </source>
</evidence>
<dbReference type="FunFam" id="3.40.50.300:FF:000854">
    <property type="entry name" value="Multidrug ABC transporter ATP-binding protein"/>
    <property type="match status" value="1"/>
</dbReference>
<keyword evidence="6 12" id="KW-0067">ATP-binding</keyword>
<feature type="transmembrane region" description="Helical" evidence="9">
    <location>
        <begin position="291"/>
        <end position="314"/>
    </location>
</feature>
<dbReference type="CDD" id="cd18548">
    <property type="entry name" value="ABC_6TM_Tm287_like"/>
    <property type="match status" value="1"/>
</dbReference>
<dbReference type="InterPro" id="IPR017871">
    <property type="entry name" value="ABC_transporter-like_CS"/>
</dbReference>
<dbReference type="InterPro" id="IPR003439">
    <property type="entry name" value="ABC_transporter-like_ATP-bd"/>
</dbReference>
<dbReference type="SUPFAM" id="SSF90123">
    <property type="entry name" value="ABC transporter transmembrane region"/>
    <property type="match status" value="1"/>
</dbReference>
<evidence type="ECO:0000256" key="7">
    <source>
        <dbReference type="ARBA" id="ARBA00022989"/>
    </source>
</evidence>
<reference evidence="12 13" key="1">
    <citation type="submission" date="2016-11" db="EMBL/GenBank/DDBJ databases">
        <authorList>
            <person name="Jaros S."/>
            <person name="Januszkiewicz K."/>
            <person name="Wedrychowicz H."/>
        </authorList>
    </citation>
    <scope>NUCLEOTIDE SEQUENCE [LARGE SCALE GENOMIC DNA]</scope>
    <source>
        <strain evidence="12 13">DSM 8605</strain>
    </source>
</reference>
<feature type="transmembrane region" description="Helical" evidence="9">
    <location>
        <begin position="443"/>
        <end position="461"/>
    </location>
</feature>
<dbReference type="PROSITE" id="PS50893">
    <property type="entry name" value="ABC_TRANSPORTER_2"/>
    <property type="match status" value="1"/>
</dbReference>
<evidence type="ECO:0000256" key="5">
    <source>
        <dbReference type="ARBA" id="ARBA00022741"/>
    </source>
</evidence>
<dbReference type="InterPro" id="IPR011527">
    <property type="entry name" value="ABC1_TM_dom"/>
</dbReference>
<accession>A0A1M5W4G0</accession>
<evidence type="ECO:0000256" key="8">
    <source>
        <dbReference type="ARBA" id="ARBA00023136"/>
    </source>
</evidence>
<name>A0A1M5W4G0_9CLOT</name>
<feature type="transmembrane region" description="Helical" evidence="9">
    <location>
        <begin position="216"/>
        <end position="242"/>
    </location>
</feature>
<dbReference type="AlphaFoldDB" id="A0A1M5W4G0"/>
<dbReference type="GO" id="GO:0016887">
    <property type="term" value="F:ATP hydrolysis activity"/>
    <property type="evidence" value="ECO:0007669"/>
    <property type="project" value="InterPro"/>
</dbReference>
<feature type="transmembrane region" description="Helical" evidence="9">
    <location>
        <begin position="320"/>
        <end position="343"/>
    </location>
</feature>
<dbReference type="OrthoDB" id="9762778at2"/>
<dbReference type="InterPro" id="IPR003593">
    <property type="entry name" value="AAA+_ATPase"/>
</dbReference>
<keyword evidence="13" id="KW-1185">Reference proteome</keyword>
<dbReference type="STRING" id="1121316.SAMN02745207_02665"/>
<dbReference type="InterPro" id="IPR039421">
    <property type="entry name" value="Type_1_exporter"/>
</dbReference>
<keyword evidence="2" id="KW-0813">Transport</keyword>
<keyword evidence="5" id="KW-0547">Nucleotide-binding</keyword>
<dbReference type="RefSeq" id="WP_073338916.1">
    <property type="nucleotide sequence ID" value="NZ_FQXM01000015.1"/>
</dbReference>
<dbReference type="SMART" id="SM00382">
    <property type="entry name" value="AAA"/>
    <property type="match status" value="1"/>
</dbReference>
<evidence type="ECO:0000313" key="12">
    <source>
        <dbReference type="EMBL" id="SHH82469.1"/>
    </source>
</evidence>
<dbReference type="InterPro" id="IPR036640">
    <property type="entry name" value="ABC1_TM_sf"/>
</dbReference>
<sequence length="741" mass="82704">MVKLTKYLKPFITTIILAIVLLYAQAMLDLALPDYMSNIVNIGIQQGGIENAVPEAIRKSEMDKLVLFVDDNERLEITQNYILVEKNNENYEEYLKDYPVLENEEIYVLKEIDDSEIDVLNPIIGKAFLAISGIEKMKENAVDGEIDFNGTKIPADTDLFAMFSSLPAEQRIQISEEMNKTFLVLGDSIIVQGAANAVKAEYEALGMNVDKIQSNYIFSTGFLMIVLSLLSAVCIVIVGFLASKVSAGLAKNLRRLVFTKVESFSNTELDKFSTASLITRTTNDITQIQNLIVIMIRMVFYAPILGVGGIIKAIDKSSSMSWIIVVAVISLLGLISVVFSIALPKFKAIQKLVDRLNLVTRENLSGMMVIRAFNTQKFEEQRFDKANKDLTDVNLFVSRVMITLFPIMMFIMNAITLLIVWVGAHQIADLTMQVGDMMAYMQYAMQIIFAFLMMSFMFIMVPRAAVSAQRISEVLETEATIIDPENPKKFDKDNNGVVEFKNVSFRYPGAEEDMLKNISFKAMPGQTTAFIGSTGSGKTTLVNLIPRFYDVTEGQVFVNGVDVKEVTQFELRENVGYVPQKGFLFSGNIESNLRYANKTADENDFNKALETSQAMEFVKTNEKGIEMEISQGGSNVSGGQKQRLSIARALMKKSQINIFDDSFSALDFKTDATLRKALKKETGNNTVIIVAQRIATIRNAEQIIVIDEGRIVGKGTHKELMDNCLTYQEIASSQLSKEELA</sequence>
<feature type="transmembrane region" description="Helical" evidence="9">
    <location>
        <begin position="400"/>
        <end position="423"/>
    </location>
</feature>
<dbReference type="PROSITE" id="PS00211">
    <property type="entry name" value="ABC_TRANSPORTER_1"/>
    <property type="match status" value="1"/>
</dbReference>
<gene>
    <name evidence="12" type="ORF">SAMN02745207_02665</name>
</gene>
<organism evidence="12 13">
    <name type="scientific">Clostridium grantii DSM 8605</name>
    <dbReference type="NCBI Taxonomy" id="1121316"/>
    <lineage>
        <taxon>Bacteria</taxon>
        <taxon>Bacillati</taxon>
        <taxon>Bacillota</taxon>
        <taxon>Clostridia</taxon>
        <taxon>Eubacteriales</taxon>
        <taxon>Clostridiaceae</taxon>
        <taxon>Clostridium</taxon>
    </lineage>
</organism>
<keyword evidence="7 9" id="KW-1133">Transmembrane helix</keyword>
<evidence type="ECO:0000256" key="1">
    <source>
        <dbReference type="ARBA" id="ARBA00004651"/>
    </source>
</evidence>
<evidence type="ECO:0000256" key="6">
    <source>
        <dbReference type="ARBA" id="ARBA00022840"/>
    </source>
</evidence>
<dbReference type="Proteomes" id="UP000184447">
    <property type="component" value="Unassembled WGS sequence"/>
</dbReference>